<dbReference type="InterPro" id="IPR020588">
    <property type="entry name" value="RecA_ATP-bd"/>
</dbReference>
<evidence type="ECO:0000313" key="16">
    <source>
        <dbReference type="Proteomes" id="UP000242175"/>
    </source>
</evidence>
<evidence type="ECO:0000256" key="13">
    <source>
        <dbReference type="RuleBase" id="RU003555"/>
    </source>
</evidence>
<dbReference type="GO" id="GO:0005829">
    <property type="term" value="C:cytosol"/>
    <property type="evidence" value="ECO:0007669"/>
    <property type="project" value="TreeGrafter"/>
</dbReference>
<dbReference type="InterPro" id="IPR020568">
    <property type="entry name" value="Ribosomal_Su5_D2-typ_SF"/>
</dbReference>
<dbReference type="FunFam" id="3.40.50.300:FF:000050">
    <property type="entry name" value="DNA repair protein RadA"/>
    <property type="match status" value="1"/>
</dbReference>
<comment type="function">
    <text evidence="13">DNA-dependent ATPase involved in processing of recombination intermediates, plays a role in repairing DNA breaks. Stimulates the branch migration of RecA-mediated strand transfer reactions, allowing the 3' invading strand to extend heteroduplex DNA faster. Binds ssDNA in the presence of ADP but not other nucleotides, has ATPase activity that is stimulated by ssDNA and various branched DNA structures, but inhibited by SSB. Does not have RecA's homology-searching function.</text>
</comment>
<protein>
    <recommendedName>
        <fullName evidence="11 12">DNA repair protein RadA</fullName>
    </recommendedName>
</protein>
<dbReference type="InterPro" id="IPR041166">
    <property type="entry name" value="Rubredoxin_2"/>
</dbReference>
<organism evidence="15 16">
    <name type="scientific">Paraphotobacterium marinum</name>
    <dbReference type="NCBI Taxonomy" id="1755811"/>
    <lineage>
        <taxon>Bacteria</taxon>
        <taxon>Pseudomonadati</taxon>
        <taxon>Pseudomonadota</taxon>
        <taxon>Gammaproteobacteria</taxon>
        <taxon>Vibrionales</taxon>
        <taxon>Vibrionaceae</taxon>
        <taxon>Paraphotobacterium</taxon>
    </lineage>
</organism>
<dbReference type="InterPro" id="IPR027417">
    <property type="entry name" value="P-loop_NTPase"/>
</dbReference>
<dbReference type="InterPro" id="IPR004504">
    <property type="entry name" value="DNA_repair_RadA"/>
</dbReference>
<dbReference type="KEGG" id="pmai:CF386_04895"/>
<evidence type="ECO:0000256" key="10">
    <source>
        <dbReference type="ARBA" id="ARBA00023204"/>
    </source>
</evidence>
<gene>
    <name evidence="11" type="primary">radA</name>
    <name evidence="15" type="ORF">CF386_04895</name>
</gene>
<evidence type="ECO:0000313" key="15">
    <source>
        <dbReference type="EMBL" id="ASK78388.1"/>
    </source>
</evidence>
<dbReference type="SUPFAM" id="SSF52540">
    <property type="entry name" value="P-loop containing nucleoside triphosphate hydrolases"/>
    <property type="match status" value="1"/>
</dbReference>
<dbReference type="InterPro" id="IPR003593">
    <property type="entry name" value="AAA+_ATPase"/>
</dbReference>
<dbReference type="Pfam" id="PF18073">
    <property type="entry name" value="Zn_ribbon_LapB"/>
    <property type="match status" value="1"/>
</dbReference>
<comment type="similarity">
    <text evidence="11 13">Belongs to the RecA family. RadA subfamily.</text>
</comment>
<dbReference type="PROSITE" id="PS50162">
    <property type="entry name" value="RECA_2"/>
    <property type="match status" value="1"/>
</dbReference>
<evidence type="ECO:0000256" key="11">
    <source>
        <dbReference type="HAMAP-Rule" id="MF_01498"/>
    </source>
</evidence>
<keyword evidence="3 11" id="KW-0227">DNA damage</keyword>
<keyword evidence="1 11" id="KW-0479">Metal-binding</keyword>
<evidence type="ECO:0000256" key="4">
    <source>
        <dbReference type="ARBA" id="ARBA00022771"/>
    </source>
</evidence>
<dbReference type="GO" id="GO:0008270">
    <property type="term" value="F:zinc ion binding"/>
    <property type="evidence" value="ECO:0007669"/>
    <property type="project" value="UniProtKB-KW"/>
</dbReference>
<keyword evidence="9 11" id="KW-0238">DNA-binding</keyword>
<keyword evidence="16" id="KW-1185">Reference proteome</keyword>
<keyword evidence="7 11" id="KW-0067">ATP-binding</keyword>
<dbReference type="Gene3D" id="3.30.230.10">
    <property type="match status" value="1"/>
</dbReference>
<evidence type="ECO:0000256" key="2">
    <source>
        <dbReference type="ARBA" id="ARBA00022741"/>
    </source>
</evidence>
<feature type="region of interest" description="Lon-protease-like" evidence="11">
    <location>
        <begin position="357"/>
        <end position="462"/>
    </location>
</feature>
<keyword evidence="8 11" id="KW-0346">Stress response</keyword>
<evidence type="ECO:0000259" key="14">
    <source>
        <dbReference type="PROSITE" id="PS50162"/>
    </source>
</evidence>
<dbReference type="PANTHER" id="PTHR32472:SF10">
    <property type="entry name" value="DNA REPAIR PROTEIN RADA-LIKE PROTEIN"/>
    <property type="match status" value="1"/>
</dbReference>
<dbReference type="EMBL" id="CP022355">
    <property type="protein sequence ID" value="ASK78388.1"/>
    <property type="molecule type" value="Genomic_DNA"/>
</dbReference>
<dbReference type="SMART" id="SM00382">
    <property type="entry name" value="AAA"/>
    <property type="match status" value="1"/>
</dbReference>
<dbReference type="Pfam" id="PF13541">
    <property type="entry name" value="ChlI"/>
    <property type="match status" value="1"/>
</dbReference>
<dbReference type="HAMAP" id="MF_01498">
    <property type="entry name" value="RadA_bact"/>
    <property type="match status" value="1"/>
</dbReference>
<dbReference type="Pfam" id="PF13481">
    <property type="entry name" value="AAA_25"/>
    <property type="match status" value="1"/>
</dbReference>
<dbReference type="NCBIfam" id="TIGR00416">
    <property type="entry name" value="sms"/>
    <property type="match status" value="1"/>
</dbReference>
<dbReference type="SUPFAM" id="SSF54211">
    <property type="entry name" value="Ribosomal protein S5 domain 2-like"/>
    <property type="match status" value="1"/>
</dbReference>
<proteinExistence type="inferred from homology"/>
<keyword evidence="6 13" id="KW-0862">Zinc</keyword>
<evidence type="ECO:0000256" key="3">
    <source>
        <dbReference type="ARBA" id="ARBA00022763"/>
    </source>
</evidence>
<name>A0A220VD97_9GAMM</name>
<evidence type="ECO:0000256" key="9">
    <source>
        <dbReference type="ARBA" id="ARBA00023125"/>
    </source>
</evidence>
<dbReference type="OrthoDB" id="9803906at2"/>
<comment type="function">
    <text evidence="11">Plays a role in repairing double-strand DNA breaks, probably involving stabilizing or processing branched DNA or blocked replication forks.</text>
</comment>
<dbReference type="Proteomes" id="UP000242175">
    <property type="component" value="Chromosome large"/>
</dbReference>
<feature type="domain" description="RecA family profile 1" evidence="14">
    <location>
        <begin position="73"/>
        <end position="221"/>
    </location>
</feature>
<evidence type="ECO:0000256" key="12">
    <source>
        <dbReference type="NCBIfam" id="TIGR00416"/>
    </source>
</evidence>
<dbReference type="PRINTS" id="PR01874">
    <property type="entry name" value="DNAREPAIRADA"/>
</dbReference>
<reference evidence="15 16" key="1">
    <citation type="journal article" date="2016" name="Int. J. Syst. Evol. Microbiol.">
        <title>Paraphotobacterium marinum gen. nov., sp. nov., a member of the family Vibrionaceae, isolated from surface seawater.</title>
        <authorList>
            <person name="Huang Z."/>
            <person name="Dong C."/>
            <person name="Shao Z."/>
        </authorList>
    </citation>
    <scope>NUCLEOTIDE SEQUENCE [LARGE SCALE GENOMIC DNA]</scope>
    <source>
        <strain evidence="15 16">NSCS20N07D</strain>
    </source>
</reference>
<dbReference type="GO" id="GO:0140664">
    <property type="term" value="F:ATP-dependent DNA damage sensor activity"/>
    <property type="evidence" value="ECO:0007669"/>
    <property type="project" value="InterPro"/>
</dbReference>
<keyword evidence="2 11" id="KW-0547">Nucleotide-binding</keyword>
<comment type="domain">
    <text evidence="11">The middle region has homology to RecA with ATPase motifs including the RadA KNRFG motif, while the C-terminus is homologous to Lon protease.</text>
</comment>
<dbReference type="GO" id="GO:0005524">
    <property type="term" value="F:ATP binding"/>
    <property type="evidence" value="ECO:0007669"/>
    <property type="project" value="UniProtKB-UniRule"/>
</dbReference>
<dbReference type="AlphaFoldDB" id="A0A220VD97"/>
<keyword evidence="5" id="KW-0378">Hydrolase</keyword>
<evidence type="ECO:0000256" key="1">
    <source>
        <dbReference type="ARBA" id="ARBA00022723"/>
    </source>
</evidence>
<keyword evidence="10 11" id="KW-0234">DNA repair</keyword>
<dbReference type="GO" id="GO:0000725">
    <property type="term" value="P:recombinational repair"/>
    <property type="evidence" value="ECO:0007669"/>
    <property type="project" value="UniProtKB-UniRule"/>
</dbReference>
<evidence type="ECO:0000256" key="7">
    <source>
        <dbReference type="ARBA" id="ARBA00022840"/>
    </source>
</evidence>
<accession>A0A220VD97</accession>
<dbReference type="GO" id="GO:0016787">
    <property type="term" value="F:hydrolase activity"/>
    <property type="evidence" value="ECO:0007669"/>
    <property type="project" value="UniProtKB-KW"/>
</dbReference>
<evidence type="ECO:0000256" key="6">
    <source>
        <dbReference type="ARBA" id="ARBA00022833"/>
    </source>
</evidence>
<dbReference type="GO" id="GO:0003684">
    <property type="term" value="F:damaged DNA binding"/>
    <property type="evidence" value="ECO:0007669"/>
    <property type="project" value="InterPro"/>
</dbReference>
<feature type="binding site" evidence="11">
    <location>
        <begin position="102"/>
        <end position="109"/>
    </location>
    <ligand>
        <name>ATP</name>
        <dbReference type="ChEBI" id="CHEBI:30616"/>
    </ligand>
</feature>
<keyword evidence="4 13" id="KW-0863">Zinc-finger</keyword>
<dbReference type="RefSeq" id="WP_089073296.1">
    <property type="nucleotide sequence ID" value="NZ_CBCSAM010000001.1"/>
</dbReference>
<dbReference type="PANTHER" id="PTHR32472">
    <property type="entry name" value="DNA REPAIR PROTEIN RADA"/>
    <property type="match status" value="1"/>
</dbReference>
<evidence type="ECO:0000256" key="5">
    <source>
        <dbReference type="ARBA" id="ARBA00022801"/>
    </source>
</evidence>
<dbReference type="CDD" id="cd01121">
    <property type="entry name" value="RadA_SMS_N"/>
    <property type="match status" value="1"/>
</dbReference>
<sequence length="462" mass="50571">MAVNKVKKVFGCSECGTEFPRWQGQCSGCKAWNSISELRVSSSPQVTRNDKLSGFSGMLESKIRKLSEIEIEELPRLDSSFDELNRVLGGGFVAGSAVLIGGNPGAGKSTLLLQVACNLSLNETILYVTGEESLQQVAMRADRLNLPKKKLNILSETSINKICDISNQLRPKLIIIDSIQVMYLDDLTSSPGSISQVRESASALTQYAKKNNVIIIMVGHVTKDGSIAGPKVLEHCIDASIMLDISDDSRFRILRSHKNRFGAINELGIFAMTEKGMKEVRNPSAIFLTNKNNNTEGSVISVLWEGTRSLLIELQALVDTSASSIPKRISVGLDQNRLNLMIAILHKHGNIQIYDQDVYVNVVGGVKVSETSIDLCLILALVSSLKNKSLPENLVVFGEVGLGGEIRPVSYGQERVREAFKHGFDIAMMPKANLQKNKPDGLKIIYVDKIEDALSKLIDIIS</sequence>
<feature type="short sequence motif" description="RadA KNRFG motif" evidence="11">
    <location>
        <begin position="258"/>
        <end position="262"/>
    </location>
</feature>
<evidence type="ECO:0000256" key="8">
    <source>
        <dbReference type="ARBA" id="ARBA00023016"/>
    </source>
</evidence>
<dbReference type="InterPro" id="IPR014721">
    <property type="entry name" value="Ribsml_uS5_D2-typ_fold_subgr"/>
</dbReference>
<dbReference type="Gene3D" id="3.40.50.300">
    <property type="entry name" value="P-loop containing nucleotide triphosphate hydrolases"/>
    <property type="match status" value="1"/>
</dbReference>